<evidence type="ECO:0000313" key="1">
    <source>
        <dbReference type="EMBL" id="KAF4464788.1"/>
    </source>
</evidence>
<comment type="caution">
    <text evidence="1">The sequence shown here is derived from an EMBL/GenBank/DDBJ whole genome shotgun (WGS) entry which is preliminary data.</text>
</comment>
<feature type="non-terminal residue" evidence="1">
    <location>
        <position position="1"/>
    </location>
</feature>
<keyword evidence="2" id="KW-1185">Reference proteome</keyword>
<organism evidence="1 2">
    <name type="scientific">Fusarium albosuccineum</name>
    <dbReference type="NCBI Taxonomy" id="1237068"/>
    <lineage>
        <taxon>Eukaryota</taxon>
        <taxon>Fungi</taxon>
        <taxon>Dikarya</taxon>
        <taxon>Ascomycota</taxon>
        <taxon>Pezizomycotina</taxon>
        <taxon>Sordariomycetes</taxon>
        <taxon>Hypocreomycetidae</taxon>
        <taxon>Hypocreales</taxon>
        <taxon>Nectriaceae</taxon>
        <taxon>Fusarium</taxon>
        <taxon>Fusarium decemcellulare species complex</taxon>
    </lineage>
</organism>
<dbReference type="EMBL" id="JAADYS010001140">
    <property type="protein sequence ID" value="KAF4464788.1"/>
    <property type="molecule type" value="Genomic_DNA"/>
</dbReference>
<dbReference type="Proteomes" id="UP000554235">
    <property type="component" value="Unassembled WGS sequence"/>
</dbReference>
<gene>
    <name evidence="1" type="ORF">FALBO_8370</name>
</gene>
<dbReference type="AlphaFoldDB" id="A0A8H4LBP3"/>
<sequence length="285" mass="31519">SFCAAGFPSENDENWFGWIGTEYYCPFGNLPNSTSPLVGSPPFSFSAGHTGGALPDETSHAEQSNLICAEGAQTIATSADGPHVFQNTAVIANILCFLDDCSDLMYTLSGQGITAKDLHSFTSFHQEHFEVRSLIKNAYILSLRSEQSFRNLPSEAVLSIAERFVEIGYLHSIDEVKDYLMNVGKAILPNRAAYHEFCLSVLKFPEEVKLPVRPPCMKPEKKRPGSPAVSQLTLPTREGHYLSGLWKRIFQDVQHGAACRETTSIGESTRFSREERFRVATYGAV</sequence>
<dbReference type="OrthoDB" id="5100145at2759"/>
<protein>
    <submittedName>
        <fullName evidence="1">Uncharacterized protein</fullName>
    </submittedName>
</protein>
<name>A0A8H4LBP3_9HYPO</name>
<proteinExistence type="predicted"/>
<accession>A0A8H4LBP3</accession>
<evidence type="ECO:0000313" key="2">
    <source>
        <dbReference type="Proteomes" id="UP000554235"/>
    </source>
</evidence>
<reference evidence="1 2" key="1">
    <citation type="submission" date="2020-01" db="EMBL/GenBank/DDBJ databases">
        <title>Identification and distribution of gene clusters putatively required for synthesis of sphingolipid metabolism inhibitors in phylogenetically diverse species of the filamentous fungus Fusarium.</title>
        <authorList>
            <person name="Kim H.-S."/>
            <person name="Busman M."/>
            <person name="Brown D.W."/>
            <person name="Divon H."/>
            <person name="Uhlig S."/>
            <person name="Proctor R.H."/>
        </authorList>
    </citation>
    <scope>NUCLEOTIDE SEQUENCE [LARGE SCALE GENOMIC DNA]</scope>
    <source>
        <strain evidence="1 2">NRRL 20459</strain>
    </source>
</reference>